<reference evidence="1" key="1">
    <citation type="journal article" date="2021" name="Front. Microbiol.">
        <title>Comprehensive Comparative Genomics and Phenotyping of Methylobacterium Species.</title>
        <authorList>
            <person name="Alessa O."/>
            <person name="Ogura Y."/>
            <person name="Fujitani Y."/>
            <person name="Takami H."/>
            <person name="Hayashi T."/>
            <person name="Sahin N."/>
            <person name="Tani A."/>
        </authorList>
    </citation>
    <scope>NUCLEOTIDE SEQUENCE</scope>
    <source>
        <strain evidence="1">DSM 19015</strain>
    </source>
</reference>
<gene>
    <name evidence="1" type="ORF">OCOJLMKI_5180</name>
</gene>
<accession>A0ABQ4S490</accession>
<proteinExistence type="predicted"/>
<keyword evidence="2" id="KW-1185">Reference proteome</keyword>
<dbReference type="EMBL" id="BPQP01000130">
    <property type="protein sequence ID" value="GJD97941.1"/>
    <property type="molecule type" value="Genomic_DNA"/>
</dbReference>
<organism evidence="1 2">
    <name type="scientific">Methylobacterium iners</name>
    <dbReference type="NCBI Taxonomy" id="418707"/>
    <lineage>
        <taxon>Bacteria</taxon>
        <taxon>Pseudomonadati</taxon>
        <taxon>Pseudomonadota</taxon>
        <taxon>Alphaproteobacteria</taxon>
        <taxon>Hyphomicrobiales</taxon>
        <taxon>Methylobacteriaceae</taxon>
        <taxon>Methylobacterium</taxon>
    </lineage>
</organism>
<evidence type="ECO:0000313" key="2">
    <source>
        <dbReference type="Proteomes" id="UP001055125"/>
    </source>
</evidence>
<sequence length="81" mass="8597">MSLLRVNAIPQADAWAEIALGVDQDHTGLLEGTLDHGRAGTMQIVPPLLIVSHGRTRNAGSIGKLFLRPVDQTTGRSTLLG</sequence>
<protein>
    <submittedName>
        <fullName evidence="1">Uncharacterized protein</fullName>
    </submittedName>
</protein>
<dbReference type="Proteomes" id="UP001055125">
    <property type="component" value="Unassembled WGS sequence"/>
</dbReference>
<reference evidence="1" key="2">
    <citation type="submission" date="2021-08" db="EMBL/GenBank/DDBJ databases">
        <authorList>
            <person name="Tani A."/>
            <person name="Ola A."/>
            <person name="Ogura Y."/>
            <person name="Katsura K."/>
            <person name="Hayashi T."/>
        </authorList>
    </citation>
    <scope>NUCLEOTIDE SEQUENCE</scope>
    <source>
        <strain evidence="1">DSM 19015</strain>
    </source>
</reference>
<name>A0ABQ4S490_9HYPH</name>
<evidence type="ECO:0000313" key="1">
    <source>
        <dbReference type="EMBL" id="GJD97941.1"/>
    </source>
</evidence>
<comment type="caution">
    <text evidence="1">The sequence shown here is derived from an EMBL/GenBank/DDBJ whole genome shotgun (WGS) entry which is preliminary data.</text>
</comment>